<dbReference type="EMBL" id="JAHZUY010000002">
    <property type="protein sequence ID" value="MBW8268137.1"/>
    <property type="molecule type" value="Genomic_DNA"/>
</dbReference>
<dbReference type="InterPro" id="IPR000120">
    <property type="entry name" value="Amidase"/>
</dbReference>
<evidence type="ECO:0000259" key="1">
    <source>
        <dbReference type="Pfam" id="PF01425"/>
    </source>
</evidence>
<dbReference type="RefSeq" id="WP_220115641.1">
    <property type="nucleotide sequence ID" value="NZ_JAHZUY010000002.1"/>
</dbReference>
<feature type="domain" description="Amidase" evidence="1">
    <location>
        <begin position="30"/>
        <end position="447"/>
    </location>
</feature>
<proteinExistence type="predicted"/>
<dbReference type="SUPFAM" id="SSF75304">
    <property type="entry name" value="Amidase signature (AS) enzymes"/>
    <property type="match status" value="1"/>
</dbReference>
<accession>A0ABS7EXQ7</accession>
<reference evidence="2 3" key="1">
    <citation type="submission" date="2021-08" db="EMBL/GenBank/DDBJ databases">
        <title>Caldovatus sediminis gen. nov., sp. nov., a moderately thermophilic bacterium isolated from a hot spring.</title>
        <authorList>
            <person name="Hu C.-J."/>
            <person name="Li W.-J."/>
            <person name="Xian W.-D."/>
        </authorList>
    </citation>
    <scope>NUCLEOTIDE SEQUENCE [LARGE SCALE GENOMIC DNA]</scope>
    <source>
        <strain evidence="2 3">SYSU G05006</strain>
    </source>
</reference>
<comment type="caution">
    <text evidence="2">The sequence shown here is derived from an EMBL/GenBank/DDBJ whole genome shotgun (WGS) entry which is preliminary data.</text>
</comment>
<keyword evidence="3" id="KW-1185">Reference proteome</keyword>
<dbReference type="PANTHER" id="PTHR11895:SF176">
    <property type="entry name" value="AMIDASE AMID-RELATED"/>
    <property type="match status" value="1"/>
</dbReference>
<dbReference type="Pfam" id="PF01425">
    <property type="entry name" value="Amidase"/>
    <property type="match status" value="1"/>
</dbReference>
<organism evidence="2 3">
    <name type="scientific">Caldovatus aquaticus</name>
    <dbReference type="NCBI Taxonomy" id="2865671"/>
    <lineage>
        <taxon>Bacteria</taxon>
        <taxon>Pseudomonadati</taxon>
        <taxon>Pseudomonadota</taxon>
        <taxon>Alphaproteobacteria</taxon>
        <taxon>Acetobacterales</taxon>
        <taxon>Roseomonadaceae</taxon>
        <taxon>Caldovatus</taxon>
    </lineage>
</organism>
<sequence>MSGTAPPSPAGLPVHVIAREIAARRLSPVELVEDCLARIARLEPRLGAFVAVHAAEARLAAEAADKAIRAGHAVGPLHGIPVALKDLVEIEGQVATGGSAVWRNRVARRTATLARRLIGAGMILLGKTHTVEFAFGGFGTNQHLGTPRNPWDAAEARTPGGSSSGSGVAVAAHLVPCAIGTDTGGSVRLPAAWCGITGLKTTIGRISTHGVLPLSPTLDTPGPMTRSVEDAALLLAVLQGADPRDPKTLGLRDAEPMPALRRGVAGLRLARMPEAERRDVHPEVLAAYDRSLEVLGGLGAEIVALDLPRGFRELGALNGRIMSAEAYALLGDIADDPAQPMDEAVRPRIRAGAALSARDYLAALAERERLKAGFAAAMEGVDAVLTPTTLTPPLRLSEVDQETTPAVLTRWVNLLDLCALALPNGFTAGGLPTSLQIVCRGGEEAMALRIGWAYQNATDWHERVPPLAA</sequence>
<evidence type="ECO:0000313" key="3">
    <source>
        <dbReference type="Proteomes" id="UP001519924"/>
    </source>
</evidence>
<dbReference type="InterPro" id="IPR020556">
    <property type="entry name" value="Amidase_CS"/>
</dbReference>
<dbReference type="InterPro" id="IPR023631">
    <property type="entry name" value="Amidase_dom"/>
</dbReference>
<dbReference type="InterPro" id="IPR036928">
    <property type="entry name" value="AS_sf"/>
</dbReference>
<name>A0ABS7EXQ7_9PROT</name>
<gene>
    <name evidence="2" type="ORF">K1J50_01410</name>
</gene>
<dbReference type="PANTHER" id="PTHR11895">
    <property type="entry name" value="TRANSAMIDASE"/>
    <property type="match status" value="1"/>
</dbReference>
<dbReference type="Proteomes" id="UP001519924">
    <property type="component" value="Unassembled WGS sequence"/>
</dbReference>
<dbReference type="Gene3D" id="3.90.1300.10">
    <property type="entry name" value="Amidase signature (AS) domain"/>
    <property type="match status" value="1"/>
</dbReference>
<protein>
    <submittedName>
        <fullName evidence="2">Amidase</fullName>
    </submittedName>
</protein>
<dbReference type="PROSITE" id="PS00571">
    <property type="entry name" value="AMIDASES"/>
    <property type="match status" value="1"/>
</dbReference>
<evidence type="ECO:0000313" key="2">
    <source>
        <dbReference type="EMBL" id="MBW8268137.1"/>
    </source>
</evidence>